<proteinExistence type="predicted"/>
<dbReference type="Proteomes" id="UP000295293">
    <property type="component" value="Unassembled WGS sequence"/>
</dbReference>
<sequence>MHAEARETLAEIRAIQRLETYVCCARAELASDPGNELLREFIRLNEALVRKERAKLRQVT</sequence>
<comment type="caution">
    <text evidence="1">The sequence shown here is derived from an EMBL/GenBank/DDBJ whole genome shotgun (WGS) entry which is preliminary data.</text>
</comment>
<name>A0A4R6YT23_9GAMM</name>
<protein>
    <submittedName>
        <fullName evidence="1">Uncharacterized protein</fullName>
    </submittedName>
</protein>
<dbReference type="AlphaFoldDB" id="A0A4R6YT23"/>
<dbReference type="RefSeq" id="WP_133819616.1">
    <property type="nucleotide sequence ID" value="NZ_SNZH01000010.1"/>
</dbReference>
<dbReference type="EMBL" id="SNZH01000010">
    <property type="protein sequence ID" value="TDR41529.1"/>
    <property type="molecule type" value="Genomic_DNA"/>
</dbReference>
<dbReference type="OrthoDB" id="5962533at2"/>
<evidence type="ECO:0000313" key="1">
    <source>
        <dbReference type="EMBL" id="TDR41529.1"/>
    </source>
</evidence>
<evidence type="ECO:0000313" key="2">
    <source>
        <dbReference type="Proteomes" id="UP000295293"/>
    </source>
</evidence>
<reference evidence="1 2" key="1">
    <citation type="submission" date="2019-03" db="EMBL/GenBank/DDBJ databases">
        <title>Genomic Encyclopedia of Type Strains, Phase IV (KMG-IV): sequencing the most valuable type-strain genomes for metagenomic binning, comparative biology and taxonomic classification.</title>
        <authorList>
            <person name="Goeker M."/>
        </authorList>
    </citation>
    <scope>NUCLEOTIDE SEQUENCE [LARGE SCALE GENOMIC DNA]</scope>
    <source>
        <strain evidence="1 2">DSM 21667</strain>
    </source>
</reference>
<keyword evidence="2" id="KW-1185">Reference proteome</keyword>
<organism evidence="1 2">
    <name type="scientific">Tahibacter aquaticus</name>
    <dbReference type="NCBI Taxonomy" id="520092"/>
    <lineage>
        <taxon>Bacteria</taxon>
        <taxon>Pseudomonadati</taxon>
        <taxon>Pseudomonadota</taxon>
        <taxon>Gammaproteobacteria</taxon>
        <taxon>Lysobacterales</taxon>
        <taxon>Rhodanobacteraceae</taxon>
        <taxon>Tahibacter</taxon>
    </lineage>
</organism>
<accession>A0A4R6YT23</accession>
<gene>
    <name evidence="1" type="ORF">DFR29_11010</name>
</gene>